<dbReference type="EMBL" id="PDCP01000069">
    <property type="protein sequence ID" value="PEG34300.1"/>
    <property type="molecule type" value="Genomic_DNA"/>
</dbReference>
<keyword evidence="1" id="KW-1133">Transmembrane helix</keyword>
<dbReference type="AlphaFoldDB" id="A0A2A7MRX2"/>
<dbReference type="Proteomes" id="UP000465302">
    <property type="component" value="Unassembled WGS sequence"/>
</dbReference>
<keyword evidence="4" id="KW-1185">Reference proteome</keyword>
<organism evidence="3 4">
    <name type="scientific">Mycolicibacterium agri</name>
    <name type="common">Mycobacterium agri</name>
    <dbReference type="NCBI Taxonomy" id="36811"/>
    <lineage>
        <taxon>Bacteria</taxon>
        <taxon>Bacillati</taxon>
        <taxon>Actinomycetota</taxon>
        <taxon>Actinomycetes</taxon>
        <taxon>Mycobacteriales</taxon>
        <taxon>Mycobacteriaceae</taxon>
        <taxon>Mycolicibacterium</taxon>
    </lineage>
</organism>
<keyword evidence="1" id="KW-0812">Transmembrane</keyword>
<proteinExistence type="predicted"/>
<reference evidence="3 4" key="1">
    <citation type="submission" date="2017-10" db="EMBL/GenBank/DDBJ databases">
        <title>The new phylogeny of genus Mycobacterium.</title>
        <authorList>
            <person name="Tortoli E."/>
            <person name="Trovato A."/>
            <person name="Cirillo D.M."/>
        </authorList>
    </citation>
    <scope>NUCLEOTIDE SEQUENCE [LARGE SCALE GENOMIC DNA]</scope>
    <source>
        <strain evidence="3 4">CCUG37673</strain>
    </source>
</reference>
<gene>
    <name evidence="3" type="ORF">CQY20_26175</name>
    <name evidence="2" type="ORF">MAGR_28000</name>
</gene>
<evidence type="ECO:0000313" key="3">
    <source>
        <dbReference type="EMBL" id="PEG34300.1"/>
    </source>
</evidence>
<reference evidence="2 5" key="2">
    <citation type="journal article" date="2019" name="Emerg. Microbes Infect.">
        <title>Comprehensive subspecies identification of 175 nontuberculous mycobacteria species based on 7547 genomic profiles.</title>
        <authorList>
            <person name="Matsumoto Y."/>
            <person name="Kinjo T."/>
            <person name="Motooka D."/>
            <person name="Nabeya D."/>
            <person name="Jung N."/>
            <person name="Uechi K."/>
            <person name="Horii T."/>
            <person name="Iida T."/>
            <person name="Fujita J."/>
            <person name="Nakamura S."/>
        </authorList>
    </citation>
    <scope>NUCLEOTIDE SEQUENCE [LARGE SCALE GENOMIC DNA]</scope>
    <source>
        <strain evidence="2 5">JCM 6377</strain>
    </source>
</reference>
<dbReference type="EMBL" id="BLKS01000001">
    <property type="protein sequence ID" value="GFG51359.1"/>
    <property type="molecule type" value="Genomic_DNA"/>
</dbReference>
<reference evidence="2" key="3">
    <citation type="submission" date="2020-02" db="EMBL/GenBank/DDBJ databases">
        <authorList>
            <person name="Matsumoto Y."/>
            <person name="Motooka D."/>
            <person name="Nakamura S."/>
        </authorList>
    </citation>
    <scope>NUCLEOTIDE SEQUENCE</scope>
    <source>
        <strain evidence="2">JCM 6377</strain>
    </source>
</reference>
<name>A0A2A7MRX2_MYCAG</name>
<dbReference type="Proteomes" id="UP000220914">
    <property type="component" value="Unassembled WGS sequence"/>
</dbReference>
<sequence>MGERPSTSDEPVSEAIATTGLILNIASAIALVICLAAFSAEQVGLALIAGVGAAFTFTASLICFSKQAAEAEAPVAAQAANA</sequence>
<comment type="caution">
    <text evidence="3">The sequence shown here is derived from an EMBL/GenBank/DDBJ whole genome shotgun (WGS) entry which is preliminary data.</text>
</comment>
<evidence type="ECO:0000313" key="2">
    <source>
        <dbReference type="EMBL" id="GFG51359.1"/>
    </source>
</evidence>
<evidence type="ECO:0000256" key="1">
    <source>
        <dbReference type="SAM" id="Phobius"/>
    </source>
</evidence>
<accession>A0A2A7MRX2</accession>
<evidence type="ECO:0000313" key="5">
    <source>
        <dbReference type="Proteomes" id="UP000465302"/>
    </source>
</evidence>
<feature type="transmembrane region" description="Helical" evidence="1">
    <location>
        <begin position="12"/>
        <end position="38"/>
    </location>
</feature>
<evidence type="ECO:0000313" key="4">
    <source>
        <dbReference type="Proteomes" id="UP000220914"/>
    </source>
</evidence>
<keyword evidence="1" id="KW-0472">Membrane</keyword>
<feature type="transmembrane region" description="Helical" evidence="1">
    <location>
        <begin position="44"/>
        <end position="64"/>
    </location>
</feature>
<dbReference type="OrthoDB" id="4748260at2"/>
<protein>
    <submittedName>
        <fullName evidence="3">Uncharacterized protein</fullName>
    </submittedName>
</protein>
<dbReference type="RefSeq" id="WP_097943020.1">
    <property type="nucleotide sequence ID" value="NZ_BLKS01000001.1"/>
</dbReference>